<feature type="transmembrane region" description="Helical" evidence="7">
    <location>
        <begin position="172"/>
        <end position="195"/>
    </location>
</feature>
<evidence type="ECO:0000256" key="7">
    <source>
        <dbReference type="RuleBase" id="RU361216"/>
    </source>
</evidence>
<dbReference type="GO" id="GO:0015175">
    <property type="term" value="F:neutral L-amino acid transmembrane transporter activity"/>
    <property type="evidence" value="ECO:0007669"/>
    <property type="project" value="TreeGrafter"/>
</dbReference>
<evidence type="ECO:0000256" key="6">
    <source>
        <dbReference type="ARBA" id="ARBA00023136"/>
    </source>
</evidence>
<evidence type="ECO:0000313" key="9">
    <source>
        <dbReference type="Proteomes" id="UP001328107"/>
    </source>
</evidence>
<dbReference type="Pfam" id="PF00375">
    <property type="entry name" value="SDF"/>
    <property type="match status" value="1"/>
</dbReference>
<comment type="caution">
    <text evidence="8">The sequence shown here is derived from an EMBL/GenBank/DDBJ whole genome shotgun (WGS) entry which is preliminary data.</text>
</comment>
<dbReference type="InterPro" id="IPR036458">
    <property type="entry name" value="Na:dicarbo_symporter_sf"/>
</dbReference>
<proteinExistence type="inferred from homology"/>
<comment type="subcellular location">
    <subcellularLocation>
        <location evidence="1 7">Membrane</location>
        <topology evidence="1 7">Multi-pass membrane protein</topology>
    </subcellularLocation>
</comment>
<keyword evidence="5 7" id="KW-1133">Transmembrane helix</keyword>
<dbReference type="SUPFAM" id="SSF118215">
    <property type="entry name" value="Proton glutamate symport protein"/>
    <property type="match status" value="1"/>
</dbReference>
<gene>
    <name evidence="8" type="ORF">PMAYCL1PPCAC_25813</name>
</gene>
<dbReference type="Proteomes" id="UP001328107">
    <property type="component" value="Unassembled WGS sequence"/>
</dbReference>
<dbReference type="PANTHER" id="PTHR11958:SF99">
    <property type="entry name" value="SODIUM-DEPENDENT EXCITATORY AMINO ACID TRANSPORTER GLT-6-RELATED"/>
    <property type="match status" value="1"/>
</dbReference>
<keyword evidence="4 7" id="KW-0812">Transmembrane</keyword>
<keyword evidence="9" id="KW-1185">Reference proteome</keyword>
<evidence type="ECO:0000256" key="2">
    <source>
        <dbReference type="ARBA" id="ARBA00006148"/>
    </source>
</evidence>
<accession>A0AAN5I7R2</accession>
<dbReference type="GO" id="GO:0005886">
    <property type="term" value="C:plasma membrane"/>
    <property type="evidence" value="ECO:0007669"/>
    <property type="project" value="TreeGrafter"/>
</dbReference>
<evidence type="ECO:0000313" key="8">
    <source>
        <dbReference type="EMBL" id="GMR55618.1"/>
    </source>
</evidence>
<dbReference type="PANTHER" id="PTHR11958">
    <property type="entry name" value="SODIUM/DICARBOXYLATE SYMPORTER-RELATED"/>
    <property type="match status" value="1"/>
</dbReference>
<dbReference type="PRINTS" id="PR00173">
    <property type="entry name" value="EDTRNSPORT"/>
</dbReference>
<reference evidence="9" key="1">
    <citation type="submission" date="2022-10" db="EMBL/GenBank/DDBJ databases">
        <title>Genome assembly of Pristionchus species.</title>
        <authorList>
            <person name="Yoshida K."/>
            <person name="Sommer R.J."/>
        </authorList>
    </citation>
    <scope>NUCLEOTIDE SEQUENCE [LARGE SCALE GENOMIC DNA]</scope>
    <source>
        <strain evidence="9">RS5460</strain>
    </source>
</reference>
<dbReference type="GO" id="GO:0015501">
    <property type="term" value="F:glutamate:sodium symporter activity"/>
    <property type="evidence" value="ECO:0007669"/>
    <property type="project" value="TreeGrafter"/>
</dbReference>
<organism evidence="8 9">
    <name type="scientific">Pristionchus mayeri</name>
    <dbReference type="NCBI Taxonomy" id="1317129"/>
    <lineage>
        <taxon>Eukaryota</taxon>
        <taxon>Metazoa</taxon>
        <taxon>Ecdysozoa</taxon>
        <taxon>Nematoda</taxon>
        <taxon>Chromadorea</taxon>
        <taxon>Rhabditida</taxon>
        <taxon>Rhabditina</taxon>
        <taxon>Diplogasteromorpha</taxon>
        <taxon>Diplogasteroidea</taxon>
        <taxon>Neodiplogasteridae</taxon>
        <taxon>Pristionchus</taxon>
    </lineage>
</organism>
<keyword evidence="3 7" id="KW-0813">Transport</keyword>
<feature type="transmembrane region" description="Helical" evidence="7">
    <location>
        <begin position="6"/>
        <end position="24"/>
    </location>
</feature>
<sequence length="231" mass="24978">LSCVTTAMWFAPIGIVSLISGHLLEAEDLKYTFKTLAIYLVTVLLGLFFHILITTPALFYLVTRKSPLPVYATMIQPFMIALGTASSGAALPTSIVCLEAHGIDPRIANFVPSFGNTLNLDSNILYEAVAAIFIAQLNNIHLSIGKTILISVIATLSSIGSVYIPVGLVSMILILNTVGLPVKDIALIITLDWLIDRIRTAISVMGDGFATCFIAHVVWQQSIDDDRDSQD</sequence>
<keyword evidence="6 7" id="KW-0472">Membrane</keyword>
<dbReference type="AlphaFoldDB" id="A0AAN5I7R2"/>
<comment type="similarity">
    <text evidence="2 7">Belongs to the dicarboxylate/amino acid:cation symporter (DAACS) (TC 2.A.23) family.</text>
</comment>
<dbReference type="GO" id="GO:0005313">
    <property type="term" value="F:L-glutamate transmembrane transporter activity"/>
    <property type="evidence" value="ECO:0007669"/>
    <property type="project" value="TreeGrafter"/>
</dbReference>
<evidence type="ECO:0000256" key="4">
    <source>
        <dbReference type="ARBA" id="ARBA00022692"/>
    </source>
</evidence>
<keyword evidence="7" id="KW-0769">Symport</keyword>
<dbReference type="Gene3D" id="1.10.3860.10">
    <property type="entry name" value="Sodium:dicarboxylate symporter"/>
    <property type="match status" value="1"/>
</dbReference>
<feature type="transmembrane region" description="Helical" evidence="7">
    <location>
        <begin position="36"/>
        <end position="62"/>
    </location>
</feature>
<evidence type="ECO:0000256" key="1">
    <source>
        <dbReference type="ARBA" id="ARBA00004141"/>
    </source>
</evidence>
<protein>
    <recommendedName>
        <fullName evidence="7">Amino acid transporter</fullName>
    </recommendedName>
</protein>
<feature type="transmembrane region" description="Helical" evidence="7">
    <location>
        <begin position="74"/>
        <end position="98"/>
    </location>
</feature>
<evidence type="ECO:0000256" key="5">
    <source>
        <dbReference type="ARBA" id="ARBA00022989"/>
    </source>
</evidence>
<dbReference type="InterPro" id="IPR050746">
    <property type="entry name" value="DAACS"/>
</dbReference>
<feature type="transmembrane region" description="Helical" evidence="7">
    <location>
        <begin position="147"/>
        <end position="166"/>
    </location>
</feature>
<evidence type="ECO:0000256" key="3">
    <source>
        <dbReference type="ARBA" id="ARBA00022448"/>
    </source>
</evidence>
<dbReference type="EMBL" id="BTRK01000005">
    <property type="protein sequence ID" value="GMR55618.1"/>
    <property type="molecule type" value="Genomic_DNA"/>
</dbReference>
<dbReference type="InterPro" id="IPR001991">
    <property type="entry name" value="Na-dicarboxylate_symporter"/>
</dbReference>
<feature type="non-terminal residue" evidence="8">
    <location>
        <position position="1"/>
    </location>
</feature>
<name>A0AAN5I7R2_9BILA</name>